<comment type="caution">
    <text evidence="4">The sequence shown here is derived from an EMBL/GenBank/DDBJ whole genome shotgun (WGS) entry which is preliminary data.</text>
</comment>
<dbReference type="Gene3D" id="3.40.605.10">
    <property type="entry name" value="Aldehyde Dehydrogenase, Chain A, domain 1"/>
    <property type="match status" value="1"/>
</dbReference>
<reference evidence="4 5" key="1">
    <citation type="submission" date="2020-10" db="EMBL/GenBank/DDBJ databases">
        <title>Phylogeny of dyella-like bacteria.</title>
        <authorList>
            <person name="Fu J."/>
        </authorList>
    </citation>
    <scope>NUCLEOTIDE SEQUENCE [LARGE SCALE GENOMIC DNA]</scope>
    <source>
        <strain evidence="4 5">DHOB07</strain>
    </source>
</reference>
<dbReference type="PANTHER" id="PTHR42991:SF1">
    <property type="entry name" value="ALDEHYDE DEHYDROGENASE"/>
    <property type="match status" value="1"/>
</dbReference>
<dbReference type="SUPFAM" id="SSF53720">
    <property type="entry name" value="ALDH-like"/>
    <property type="match status" value="1"/>
</dbReference>
<evidence type="ECO:0000256" key="1">
    <source>
        <dbReference type="ARBA" id="ARBA00009986"/>
    </source>
</evidence>
<evidence type="ECO:0000313" key="4">
    <source>
        <dbReference type="EMBL" id="MFK2874700.1"/>
    </source>
</evidence>
<dbReference type="InterPro" id="IPR016161">
    <property type="entry name" value="Ald_DH/histidinol_DH"/>
</dbReference>
<dbReference type="InterPro" id="IPR016162">
    <property type="entry name" value="Ald_DH_N"/>
</dbReference>
<dbReference type="Proteomes" id="UP001620405">
    <property type="component" value="Unassembled WGS sequence"/>
</dbReference>
<dbReference type="InterPro" id="IPR016163">
    <property type="entry name" value="Ald_DH_C"/>
</dbReference>
<comment type="similarity">
    <text evidence="1">Belongs to the aldehyde dehydrogenase family.</text>
</comment>
<keyword evidence="2" id="KW-0560">Oxidoreductase</keyword>
<protein>
    <submittedName>
        <fullName evidence="4">Aldehyde dehydrogenase family protein</fullName>
    </submittedName>
</protein>
<sequence>MSPTLQVLQAFDRAVITEIPVDDAGALETKLASATRMMRDRDAWLKPHQRSAILLRAASLLEARQTHFAQLIAREGGKPWTDAAVEVIRAIDGLRNAAEELRSFAGREIPMGLTPASEGRWAFTIKEPIGVVAAISAFNHPLNLIVHQVAPAIAVGCPVIVKPAIATPLSCLDFVALLREAGLDEPWCQTFITDDNGLAERLATDPRVAFLSFIGSARVGWYLRSKLAPGTRCALEHGGAAPVIVDRSAPLDRIIEPIVKGGYYHAGQVCVSTQRIFVHTDIMQDFVERLAARVRSLRVGDPLLQETDVGPLINPHEVNRVSSWTDEAVSGGATIIGGGRQSETTLTPAILLDPAADSKVSQLEIFGPVTCVYGFRALDSAIDIANALPFAFQASVFSTDIGPAMRAAQRLDASTVLVNDHTAFRTDWMPFAGRRQSGYGVGGIPYSMKEMSQEKMLVLRYDGSQ</sequence>
<gene>
    <name evidence="4" type="ORF">ISP13_14240</name>
</gene>
<feature type="domain" description="Aldehyde dehydrogenase" evidence="3">
    <location>
        <begin position="4"/>
        <end position="456"/>
    </location>
</feature>
<name>A0ABW8IZK8_9GAMM</name>
<evidence type="ECO:0000256" key="2">
    <source>
        <dbReference type="ARBA" id="ARBA00023002"/>
    </source>
</evidence>
<dbReference type="Pfam" id="PF00171">
    <property type="entry name" value="Aldedh"/>
    <property type="match status" value="1"/>
</dbReference>
<accession>A0ABW8IZK8</accession>
<dbReference type="Gene3D" id="3.40.309.10">
    <property type="entry name" value="Aldehyde Dehydrogenase, Chain A, domain 2"/>
    <property type="match status" value="1"/>
</dbReference>
<dbReference type="InterPro" id="IPR051020">
    <property type="entry name" value="ALDH-related_metabolic_enz"/>
</dbReference>
<dbReference type="PANTHER" id="PTHR42991">
    <property type="entry name" value="ALDEHYDE DEHYDROGENASE"/>
    <property type="match status" value="1"/>
</dbReference>
<organism evidence="4 5">
    <name type="scientific">Dyella lipolytica</name>
    <dbReference type="NCBI Taxonomy" id="1867835"/>
    <lineage>
        <taxon>Bacteria</taxon>
        <taxon>Pseudomonadati</taxon>
        <taxon>Pseudomonadota</taxon>
        <taxon>Gammaproteobacteria</taxon>
        <taxon>Lysobacterales</taxon>
        <taxon>Rhodanobacteraceae</taxon>
        <taxon>Dyella</taxon>
    </lineage>
</organism>
<evidence type="ECO:0000259" key="3">
    <source>
        <dbReference type="Pfam" id="PF00171"/>
    </source>
</evidence>
<proteinExistence type="inferred from homology"/>
<dbReference type="EMBL" id="JADIKG010000013">
    <property type="protein sequence ID" value="MFK2874700.1"/>
    <property type="molecule type" value="Genomic_DNA"/>
</dbReference>
<keyword evidence="5" id="KW-1185">Reference proteome</keyword>
<evidence type="ECO:0000313" key="5">
    <source>
        <dbReference type="Proteomes" id="UP001620405"/>
    </source>
</evidence>
<dbReference type="InterPro" id="IPR015590">
    <property type="entry name" value="Aldehyde_DH_dom"/>
</dbReference>